<protein>
    <submittedName>
        <fullName evidence="2">Uncharacterized protein</fullName>
    </submittedName>
</protein>
<proteinExistence type="predicted"/>
<dbReference type="KEGG" id="fgg:FSB75_11640"/>
<organism evidence="2 3">
    <name type="scientific">Flavisolibacter ginsenosidimutans</name>
    <dbReference type="NCBI Taxonomy" id="661481"/>
    <lineage>
        <taxon>Bacteria</taxon>
        <taxon>Pseudomonadati</taxon>
        <taxon>Bacteroidota</taxon>
        <taxon>Chitinophagia</taxon>
        <taxon>Chitinophagales</taxon>
        <taxon>Chitinophagaceae</taxon>
        <taxon>Flavisolibacter</taxon>
    </lineage>
</organism>
<feature type="region of interest" description="Disordered" evidence="1">
    <location>
        <begin position="1"/>
        <end position="63"/>
    </location>
</feature>
<sequence length="63" mass="7116">MNNNNHPSNKGGSERTVQPKTNTPENQPAAEQSPNEEKIIGIGMPENKEEMEKRKEDAKKIDR</sequence>
<feature type="compositionally biased region" description="Polar residues" evidence="1">
    <location>
        <begin position="1"/>
        <end position="33"/>
    </location>
</feature>
<name>A0A5B8UK38_9BACT</name>
<dbReference type="RefSeq" id="WP_146787412.1">
    <property type="nucleotide sequence ID" value="NZ_BAABIO010000001.1"/>
</dbReference>
<evidence type="ECO:0000313" key="2">
    <source>
        <dbReference type="EMBL" id="QEC56519.1"/>
    </source>
</evidence>
<keyword evidence="3" id="KW-1185">Reference proteome</keyword>
<dbReference type="AlphaFoldDB" id="A0A5B8UK38"/>
<feature type="compositionally biased region" description="Basic and acidic residues" evidence="1">
    <location>
        <begin position="46"/>
        <end position="63"/>
    </location>
</feature>
<dbReference type="Proteomes" id="UP000321204">
    <property type="component" value="Chromosome"/>
</dbReference>
<evidence type="ECO:0000313" key="3">
    <source>
        <dbReference type="Proteomes" id="UP000321204"/>
    </source>
</evidence>
<reference evidence="2 3" key="1">
    <citation type="journal article" date="2015" name="Int. J. Syst. Evol. Microbiol.">
        <title>Flavisolibacter ginsenosidimutans sp. nov., with ginsenoside-converting activity isolated from soil used for cultivating ginseng.</title>
        <authorList>
            <person name="Zhao Y."/>
            <person name="Liu Q."/>
            <person name="Kang M.S."/>
            <person name="Jin F."/>
            <person name="Yu H."/>
            <person name="Im W.T."/>
        </authorList>
    </citation>
    <scope>NUCLEOTIDE SEQUENCE [LARGE SCALE GENOMIC DNA]</scope>
    <source>
        <strain evidence="2 3">Gsoil 636</strain>
    </source>
</reference>
<dbReference type="EMBL" id="CP042433">
    <property type="protein sequence ID" value="QEC56519.1"/>
    <property type="molecule type" value="Genomic_DNA"/>
</dbReference>
<evidence type="ECO:0000256" key="1">
    <source>
        <dbReference type="SAM" id="MobiDB-lite"/>
    </source>
</evidence>
<gene>
    <name evidence="2" type="ORF">FSB75_11640</name>
</gene>
<accession>A0A5B8UK38</accession>